<name>Q73N30_TREDE</name>
<dbReference type="HOGENOM" id="CLU_3384322_0_0_12"/>
<protein>
    <submittedName>
        <fullName evidence="1">Uncharacterized protein</fullName>
    </submittedName>
</protein>
<evidence type="ECO:0000313" key="2">
    <source>
        <dbReference type="Proteomes" id="UP000008212"/>
    </source>
</evidence>
<proteinExistence type="predicted"/>
<gene>
    <name evidence="1" type="ordered locus">TDE_1326</name>
</gene>
<dbReference type="AlphaFoldDB" id="Q73N30"/>
<organism evidence="1 2">
    <name type="scientific">Treponema denticola (strain ATCC 35405 / DSM 14222 / CIP 103919 / JCM 8153 / KCTC 15104)</name>
    <dbReference type="NCBI Taxonomy" id="243275"/>
    <lineage>
        <taxon>Bacteria</taxon>
        <taxon>Pseudomonadati</taxon>
        <taxon>Spirochaetota</taxon>
        <taxon>Spirochaetia</taxon>
        <taxon>Spirochaetales</taxon>
        <taxon>Treponemataceae</taxon>
        <taxon>Treponema</taxon>
    </lineage>
</organism>
<dbReference type="Proteomes" id="UP000008212">
    <property type="component" value="Chromosome"/>
</dbReference>
<reference evidence="1 2" key="1">
    <citation type="journal article" date="2004" name="Proc. Natl. Acad. Sci. U.S.A.">
        <title>Comparison of the genome of the oral pathogen Treponema denticola with other spirochete genomes.</title>
        <authorList>
            <person name="Seshadri R."/>
            <person name="Myers G.S."/>
            <person name="Tettelin H."/>
            <person name="Eisen J.A."/>
            <person name="Heidelberg J.F."/>
            <person name="Dodson R.J."/>
            <person name="Davidsen T.M."/>
            <person name="DeBoy R.T."/>
            <person name="Fouts D.E."/>
            <person name="Haft D.H."/>
            <person name="Selengut J."/>
            <person name="Ren Q."/>
            <person name="Brinkac L.M."/>
            <person name="Madupu R."/>
            <person name="Kolonay J."/>
            <person name="Durkin S.A."/>
            <person name="Daugherty S.C."/>
            <person name="Shetty J."/>
            <person name="Shvartsbeyn A."/>
            <person name="Gebregeorgis E."/>
            <person name="Geer K."/>
            <person name="Tsegaye G."/>
            <person name="Malek J."/>
            <person name="Ayodeji B."/>
            <person name="Shatsman S."/>
            <person name="McLeod M.P."/>
            <person name="Smajs D."/>
            <person name="Howell J.K."/>
            <person name="Pal S."/>
            <person name="Amin A."/>
            <person name="Vashisth P."/>
            <person name="McNeill T.Z."/>
            <person name="Xiang Q."/>
            <person name="Sodergren E."/>
            <person name="Baca E."/>
            <person name="Weinstock G.M."/>
            <person name="Norris S.J."/>
            <person name="Fraser C.M."/>
            <person name="Paulsen I.T."/>
        </authorList>
    </citation>
    <scope>NUCLEOTIDE SEQUENCE [LARGE SCALE GENOMIC DNA]</scope>
    <source>
        <strain evidence="2">ATCC 35405 / DSM 14222 / CIP 103919 / JCM 8153 / KCTC 15104</strain>
    </source>
</reference>
<dbReference type="PaxDb" id="243275-TDE_1326"/>
<dbReference type="KEGG" id="tde:TDE_1326"/>
<accession>Q73N30</accession>
<evidence type="ECO:0000313" key="1">
    <source>
        <dbReference type="EMBL" id="AAS11843.1"/>
    </source>
</evidence>
<sequence length="33" mass="3826">MLCTKLEDKQRGRIPAELFIISPIKILERNDAL</sequence>
<dbReference type="STRING" id="243275.TDE_1326"/>
<dbReference type="EMBL" id="AE017226">
    <property type="protein sequence ID" value="AAS11843.1"/>
    <property type="molecule type" value="Genomic_DNA"/>
</dbReference>
<keyword evidence="2" id="KW-1185">Reference proteome</keyword>